<dbReference type="Gene3D" id="2.60.40.4380">
    <property type="entry name" value="Translational regulator CsrA"/>
    <property type="match status" value="1"/>
</dbReference>
<organism evidence="1 2">
    <name type="scientific">Stratiformator vulcanicus</name>
    <dbReference type="NCBI Taxonomy" id="2527980"/>
    <lineage>
        <taxon>Bacteria</taxon>
        <taxon>Pseudomonadati</taxon>
        <taxon>Planctomycetota</taxon>
        <taxon>Planctomycetia</taxon>
        <taxon>Planctomycetales</taxon>
        <taxon>Planctomycetaceae</taxon>
        <taxon>Stratiformator</taxon>
    </lineage>
</organism>
<dbReference type="GO" id="GO:0006109">
    <property type="term" value="P:regulation of carbohydrate metabolic process"/>
    <property type="evidence" value="ECO:0007669"/>
    <property type="project" value="InterPro"/>
</dbReference>
<dbReference type="Proteomes" id="UP000317318">
    <property type="component" value="Chromosome"/>
</dbReference>
<name>A0A517QZX0_9PLAN</name>
<sequence>MRVITCRTQEQLVIDEDIRITVLEIDEEGVHIGVTQPGNEPEYFEYVLQPQFESDFGSDIEPAFAISR</sequence>
<proteinExistence type="predicted"/>
<dbReference type="KEGG" id="svp:Pan189_15640"/>
<dbReference type="Pfam" id="PF02599">
    <property type="entry name" value="CsrA"/>
    <property type="match status" value="1"/>
</dbReference>
<dbReference type="GO" id="GO:0006402">
    <property type="term" value="P:mRNA catabolic process"/>
    <property type="evidence" value="ECO:0007669"/>
    <property type="project" value="InterPro"/>
</dbReference>
<evidence type="ECO:0000313" key="2">
    <source>
        <dbReference type="Proteomes" id="UP000317318"/>
    </source>
</evidence>
<dbReference type="OrthoDB" id="9944075at2"/>
<protein>
    <submittedName>
        <fullName evidence="1">Carbon storage regulator</fullName>
    </submittedName>
</protein>
<accession>A0A517QZX0</accession>
<dbReference type="SUPFAM" id="SSF117130">
    <property type="entry name" value="CsrA-like"/>
    <property type="match status" value="1"/>
</dbReference>
<reference evidence="1 2" key="1">
    <citation type="submission" date="2019-02" db="EMBL/GenBank/DDBJ databases">
        <title>Deep-cultivation of Planctomycetes and their phenomic and genomic characterization uncovers novel biology.</title>
        <authorList>
            <person name="Wiegand S."/>
            <person name="Jogler M."/>
            <person name="Boedeker C."/>
            <person name="Pinto D."/>
            <person name="Vollmers J."/>
            <person name="Rivas-Marin E."/>
            <person name="Kohn T."/>
            <person name="Peeters S.H."/>
            <person name="Heuer A."/>
            <person name="Rast P."/>
            <person name="Oberbeckmann S."/>
            <person name="Bunk B."/>
            <person name="Jeske O."/>
            <person name="Meyerdierks A."/>
            <person name="Storesund J.E."/>
            <person name="Kallscheuer N."/>
            <person name="Luecker S."/>
            <person name="Lage O.M."/>
            <person name="Pohl T."/>
            <person name="Merkel B.J."/>
            <person name="Hornburger P."/>
            <person name="Mueller R.-W."/>
            <person name="Bruemmer F."/>
            <person name="Labrenz M."/>
            <person name="Spormann A.M."/>
            <person name="Op den Camp H."/>
            <person name="Overmann J."/>
            <person name="Amann R."/>
            <person name="Jetten M.S.M."/>
            <person name="Mascher T."/>
            <person name="Medema M.H."/>
            <person name="Devos D.P."/>
            <person name="Kaster A.-K."/>
            <person name="Ovreas L."/>
            <person name="Rohde M."/>
            <person name="Galperin M.Y."/>
            <person name="Jogler C."/>
        </authorList>
    </citation>
    <scope>NUCLEOTIDE SEQUENCE [LARGE SCALE GENOMIC DNA]</scope>
    <source>
        <strain evidence="1 2">Pan189</strain>
    </source>
</reference>
<dbReference type="EMBL" id="CP036268">
    <property type="protein sequence ID" value="QDT37192.1"/>
    <property type="molecule type" value="Genomic_DNA"/>
</dbReference>
<dbReference type="InterPro" id="IPR003751">
    <property type="entry name" value="CsrA"/>
</dbReference>
<keyword evidence="2" id="KW-1185">Reference proteome</keyword>
<dbReference type="GO" id="GO:0003723">
    <property type="term" value="F:RNA binding"/>
    <property type="evidence" value="ECO:0007669"/>
    <property type="project" value="InterPro"/>
</dbReference>
<dbReference type="AlphaFoldDB" id="A0A517QZX0"/>
<evidence type="ECO:0000313" key="1">
    <source>
        <dbReference type="EMBL" id="QDT37192.1"/>
    </source>
</evidence>
<dbReference type="InterPro" id="IPR036107">
    <property type="entry name" value="CsrA_sf"/>
</dbReference>
<gene>
    <name evidence="1" type="ORF">Pan189_15640</name>
</gene>